<gene>
    <name evidence="1" type="ORF">MA16_Dca023852</name>
</gene>
<accession>A0A2I0WEQ1</accession>
<dbReference type="AlphaFoldDB" id="A0A2I0WEQ1"/>
<evidence type="ECO:0000313" key="1">
    <source>
        <dbReference type="EMBL" id="PKU74119.1"/>
    </source>
</evidence>
<dbReference type="EMBL" id="KZ502689">
    <property type="protein sequence ID" value="PKU74119.1"/>
    <property type="molecule type" value="Genomic_DNA"/>
</dbReference>
<sequence>MADLELDSGFVYDEQGNINILHSTFFNFNPETDNSVEEYVDRIIFTFSEAVEEQLANVQWQIVSGPRQG</sequence>
<protein>
    <submittedName>
        <fullName evidence="1">Uncharacterized protein</fullName>
    </submittedName>
</protein>
<reference evidence="1 2" key="2">
    <citation type="journal article" date="2017" name="Nature">
        <title>The Apostasia genome and the evolution of orchids.</title>
        <authorList>
            <person name="Zhang G.Q."/>
            <person name="Liu K.W."/>
            <person name="Li Z."/>
            <person name="Lohaus R."/>
            <person name="Hsiao Y.Y."/>
            <person name="Niu S.C."/>
            <person name="Wang J.Y."/>
            <person name="Lin Y.C."/>
            <person name="Xu Q."/>
            <person name="Chen L.J."/>
            <person name="Yoshida K."/>
            <person name="Fujiwara S."/>
            <person name="Wang Z.W."/>
            <person name="Zhang Y.Q."/>
            <person name="Mitsuda N."/>
            <person name="Wang M."/>
            <person name="Liu G.H."/>
            <person name="Pecoraro L."/>
            <person name="Huang H.X."/>
            <person name="Xiao X.J."/>
            <person name="Lin M."/>
            <person name="Wu X.Y."/>
            <person name="Wu W.L."/>
            <person name="Chen Y.Y."/>
            <person name="Chang S.B."/>
            <person name="Sakamoto S."/>
            <person name="Ohme-Takagi M."/>
            <person name="Yagi M."/>
            <person name="Zeng S.J."/>
            <person name="Shen C.Y."/>
            <person name="Yeh C.M."/>
            <person name="Luo Y.B."/>
            <person name="Tsai W.C."/>
            <person name="Van de Peer Y."/>
            <person name="Liu Z.J."/>
        </authorList>
    </citation>
    <scope>NUCLEOTIDE SEQUENCE [LARGE SCALE GENOMIC DNA]</scope>
    <source>
        <tissue evidence="1">The whole plant</tissue>
    </source>
</reference>
<name>A0A2I0WEQ1_9ASPA</name>
<evidence type="ECO:0000313" key="2">
    <source>
        <dbReference type="Proteomes" id="UP000233837"/>
    </source>
</evidence>
<proteinExistence type="predicted"/>
<dbReference type="Proteomes" id="UP000233837">
    <property type="component" value="Unassembled WGS sequence"/>
</dbReference>
<reference evidence="1 2" key="1">
    <citation type="journal article" date="2016" name="Sci. Rep.">
        <title>The Dendrobium catenatum Lindl. genome sequence provides insights into polysaccharide synthase, floral development and adaptive evolution.</title>
        <authorList>
            <person name="Zhang G.Q."/>
            <person name="Xu Q."/>
            <person name="Bian C."/>
            <person name="Tsai W.C."/>
            <person name="Yeh C.M."/>
            <person name="Liu K.W."/>
            <person name="Yoshida K."/>
            <person name="Zhang L.S."/>
            <person name="Chang S.B."/>
            <person name="Chen F."/>
            <person name="Shi Y."/>
            <person name="Su Y.Y."/>
            <person name="Zhang Y.Q."/>
            <person name="Chen L.J."/>
            <person name="Yin Y."/>
            <person name="Lin M."/>
            <person name="Huang H."/>
            <person name="Deng H."/>
            <person name="Wang Z.W."/>
            <person name="Zhu S.L."/>
            <person name="Zhao X."/>
            <person name="Deng C."/>
            <person name="Niu S.C."/>
            <person name="Huang J."/>
            <person name="Wang M."/>
            <person name="Liu G.H."/>
            <person name="Yang H.J."/>
            <person name="Xiao X.J."/>
            <person name="Hsiao Y.Y."/>
            <person name="Wu W.L."/>
            <person name="Chen Y.Y."/>
            <person name="Mitsuda N."/>
            <person name="Ohme-Takagi M."/>
            <person name="Luo Y.B."/>
            <person name="Van de Peer Y."/>
            <person name="Liu Z.J."/>
        </authorList>
    </citation>
    <scope>NUCLEOTIDE SEQUENCE [LARGE SCALE GENOMIC DNA]</scope>
    <source>
        <tissue evidence="1">The whole plant</tissue>
    </source>
</reference>
<keyword evidence="2" id="KW-1185">Reference proteome</keyword>
<organism evidence="1 2">
    <name type="scientific">Dendrobium catenatum</name>
    <dbReference type="NCBI Taxonomy" id="906689"/>
    <lineage>
        <taxon>Eukaryota</taxon>
        <taxon>Viridiplantae</taxon>
        <taxon>Streptophyta</taxon>
        <taxon>Embryophyta</taxon>
        <taxon>Tracheophyta</taxon>
        <taxon>Spermatophyta</taxon>
        <taxon>Magnoliopsida</taxon>
        <taxon>Liliopsida</taxon>
        <taxon>Asparagales</taxon>
        <taxon>Orchidaceae</taxon>
        <taxon>Epidendroideae</taxon>
        <taxon>Malaxideae</taxon>
        <taxon>Dendrobiinae</taxon>
        <taxon>Dendrobium</taxon>
    </lineage>
</organism>